<dbReference type="AlphaFoldDB" id="D8TY64"/>
<evidence type="ECO:0000256" key="2">
    <source>
        <dbReference type="ARBA" id="ARBA00022801"/>
    </source>
</evidence>
<feature type="compositionally biased region" description="Basic and acidic residues" evidence="6">
    <location>
        <begin position="608"/>
        <end position="621"/>
    </location>
</feature>
<dbReference type="Pfam" id="PF00270">
    <property type="entry name" value="DEAD"/>
    <property type="match status" value="1"/>
</dbReference>
<comment type="catalytic activity">
    <reaction evidence="5">
        <text>ATP + H2O = ADP + phosphate + H(+)</text>
        <dbReference type="Rhea" id="RHEA:13065"/>
        <dbReference type="ChEBI" id="CHEBI:15377"/>
        <dbReference type="ChEBI" id="CHEBI:15378"/>
        <dbReference type="ChEBI" id="CHEBI:30616"/>
        <dbReference type="ChEBI" id="CHEBI:43474"/>
        <dbReference type="ChEBI" id="CHEBI:456216"/>
        <dbReference type="EC" id="3.6.4.13"/>
    </reaction>
</comment>
<name>D8TY64_VOLCA</name>
<keyword evidence="1 5" id="KW-0547">Nucleotide-binding</keyword>
<feature type="compositionally biased region" description="Basic residues" evidence="6">
    <location>
        <begin position="645"/>
        <end position="654"/>
    </location>
</feature>
<evidence type="ECO:0000256" key="6">
    <source>
        <dbReference type="SAM" id="MobiDB-lite"/>
    </source>
</evidence>
<dbReference type="STRING" id="3068.D8TY64"/>
<organism evidence="10">
    <name type="scientific">Volvox carteri f. nagariensis</name>
    <dbReference type="NCBI Taxonomy" id="3068"/>
    <lineage>
        <taxon>Eukaryota</taxon>
        <taxon>Viridiplantae</taxon>
        <taxon>Chlorophyta</taxon>
        <taxon>core chlorophytes</taxon>
        <taxon>Chlorophyceae</taxon>
        <taxon>CS clade</taxon>
        <taxon>Chlamydomonadales</taxon>
        <taxon>Volvocaceae</taxon>
        <taxon>Volvox</taxon>
    </lineage>
</organism>
<dbReference type="InterPro" id="IPR027417">
    <property type="entry name" value="P-loop_NTPase"/>
</dbReference>
<evidence type="ECO:0000259" key="7">
    <source>
        <dbReference type="PROSITE" id="PS51192"/>
    </source>
</evidence>
<dbReference type="Proteomes" id="UP000001058">
    <property type="component" value="Unassembled WGS sequence"/>
</dbReference>
<sequence length="654" mass="69923">MTIAQPGVGGSDAPKGPPKSRSGETSGGAGPVLPWMCVPLTIESGSGIPVEKVLGLDARLASQLRNGFGFPELFPVQTAVWQHSAGGTSTAHDLCVAAPTGSGKTLAYALPVVNSLADVGCLRALVVLPTRDLAVQVYDVFRPLCDAVQLNVALAAARTSEAAEAAAIVGLPASSSSSSPFVAGGGSAAAPGCRRGADVLVATPGRLMSHLSGSPGVSLRHLRFLVADETDRLLRQSYQSWLPRLPEAVPKPKLHISPSDSPILFGSLPRHARRSASSQTYIPCTHVMCRVVKIVVSATLTRDPAKLQRLALHHPRFVATATAAGGGGGGAAAGRYSLPRSLSEYRLMCSAARKPLVLLALLQEWSGQSTIVFTSSLEMTHKLFLMLSAVQDLPDEVVEYSSLVPVRARAAALERFRTGSVELLVASDAMTRGMDVDCVQNVINYDAPVYAKTYVHRAGRTARAGKPGRVITLLRDEDMRHFKAMIHKADNNFVREYKLPSERVEALRPALTGALQQLEELLAAERASDMQQQQQQQQQQAKQQKQKAVTQLQGFENGKPEALGKGKQKGVEKGQQAETAAEVAEGKRQHQAQKDSGGQQKHPTQSVKEGDEAPRQREEGARLNGAVGGKKGLKRDREQLPDGSRKRKIRGTKK</sequence>
<dbReference type="KEGG" id="vcn:VOLCADRAFT_61333"/>
<dbReference type="GO" id="GO:0016787">
    <property type="term" value="F:hydrolase activity"/>
    <property type="evidence" value="ECO:0007669"/>
    <property type="project" value="UniProtKB-KW"/>
</dbReference>
<evidence type="ECO:0000313" key="10">
    <source>
        <dbReference type="Proteomes" id="UP000001058"/>
    </source>
</evidence>
<evidence type="ECO:0000256" key="4">
    <source>
        <dbReference type="ARBA" id="ARBA00022884"/>
    </source>
</evidence>
<reference evidence="9 10" key="1">
    <citation type="journal article" date="2010" name="Science">
        <title>Genomic analysis of organismal complexity in the multicellular green alga Volvox carteri.</title>
        <authorList>
            <person name="Prochnik S.E."/>
            <person name="Umen J."/>
            <person name="Nedelcu A.M."/>
            <person name="Hallmann A."/>
            <person name="Miller S.M."/>
            <person name="Nishii I."/>
            <person name="Ferris P."/>
            <person name="Kuo A."/>
            <person name="Mitros T."/>
            <person name="Fritz-Laylin L.K."/>
            <person name="Hellsten U."/>
            <person name="Chapman J."/>
            <person name="Simakov O."/>
            <person name="Rensing S.A."/>
            <person name="Terry A."/>
            <person name="Pangilinan J."/>
            <person name="Kapitonov V."/>
            <person name="Jurka J."/>
            <person name="Salamov A."/>
            <person name="Shapiro H."/>
            <person name="Schmutz J."/>
            <person name="Grimwood J."/>
            <person name="Lindquist E."/>
            <person name="Lucas S."/>
            <person name="Grigoriev I.V."/>
            <person name="Schmitt R."/>
            <person name="Kirk D."/>
            <person name="Rokhsar D.S."/>
        </authorList>
    </citation>
    <scope>NUCLEOTIDE SEQUENCE [LARGE SCALE GENOMIC DNA]</scope>
    <source>
        <strain evidence="10">f. Nagariensis / Eve</strain>
    </source>
</reference>
<keyword evidence="5" id="KW-0347">Helicase</keyword>
<dbReference type="PROSITE" id="PS51194">
    <property type="entry name" value="HELICASE_CTER"/>
    <property type="match status" value="1"/>
</dbReference>
<keyword evidence="3 5" id="KW-0067">ATP-binding</keyword>
<evidence type="ECO:0000256" key="3">
    <source>
        <dbReference type="ARBA" id="ARBA00022840"/>
    </source>
</evidence>
<dbReference type="Gene3D" id="3.40.50.300">
    <property type="entry name" value="P-loop containing nucleotide triphosphate hydrolases"/>
    <property type="match status" value="2"/>
</dbReference>
<dbReference type="InterPro" id="IPR001650">
    <property type="entry name" value="Helicase_C-like"/>
</dbReference>
<keyword evidence="4 5" id="KW-0694">RNA-binding</keyword>
<dbReference type="EC" id="3.6.4.13" evidence="5"/>
<feature type="region of interest" description="Disordered" evidence="6">
    <location>
        <begin position="1"/>
        <end position="30"/>
    </location>
</feature>
<feature type="compositionally biased region" description="Basic and acidic residues" evidence="6">
    <location>
        <begin position="558"/>
        <end position="572"/>
    </location>
</feature>
<feature type="region of interest" description="Disordered" evidence="6">
    <location>
        <begin position="529"/>
        <end position="654"/>
    </location>
</feature>
<dbReference type="FunCoup" id="D8TY64">
    <property type="interactions" value="1759"/>
</dbReference>
<dbReference type="InterPro" id="IPR014001">
    <property type="entry name" value="Helicase_ATP-bd"/>
</dbReference>
<dbReference type="GO" id="GO:0003723">
    <property type="term" value="F:RNA binding"/>
    <property type="evidence" value="ECO:0007669"/>
    <property type="project" value="UniProtKB-UniRule"/>
</dbReference>
<evidence type="ECO:0000259" key="8">
    <source>
        <dbReference type="PROSITE" id="PS51194"/>
    </source>
</evidence>
<dbReference type="GO" id="GO:0003724">
    <property type="term" value="F:RNA helicase activity"/>
    <property type="evidence" value="ECO:0007669"/>
    <property type="project" value="UniProtKB-EC"/>
</dbReference>
<dbReference type="EMBL" id="GL378344">
    <property type="protein sequence ID" value="EFJ47591.1"/>
    <property type="molecule type" value="Genomic_DNA"/>
</dbReference>
<comment type="function">
    <text evidence="5">RNA helicase.</text>
</comment>
<keyword evidence="10" id="KW-1185">Reference proteome</keyword>
<dbReference type="SUPFAM" id="SSF52540">
    <property type="entry name" value="P-loop containing nucleoside triphosphate hydrolases"/>
    <property type="match status" value="1"/>
</dbReference>
<dbReference type="PROSITE" id="PS51192">
    <property type="entry name" value="HELICASE_ATP_BIND_1"/>
    <property type="match status" value="1"/>
</dbReference>
<feature type="compositionally biased region" description="Polar residues" evidence="6">
    <location>
        <begin position="594"/>
        <end position="607"/>
    </location>
</feature>
<evidence type="ECO:0000256" key="5">
    <source>
        <dbReference type="RuleBase" id="RU365068"/>
    </source>
</evidence>
<evidence type="ECO:0000256" key="1">
    <source>
        <dbReference type="ARBA" id="ARBA00022741"/>
    </source>
</evidence>
<comment type="domain">
    <text evidence="5">The Q motif is unique to and characteristic of the DEAD box family of RNA helicases and controls ATP binding and hydrolysis.</text>
</comment>
<feature type="domain" description="Helicase ATP-binding" evidence="7">
    <location>
        <begin position="85"/>
        <end position="318"/>
    </location>
</feature>
<dbReference type="Pfam" id="PF00271">
    <property type="entry name" value="Helicase_C"/>
    <property type="match status" value="1"/>
</dbReference>
<accession>D8TY64</accession>
<protein>
    <recommendedName>
        <fullName evidence="5">ATP-dependent RNA helicase</fullName>
        <ecNumber evidence="5">3.6.4.13</ecNumber>
    </recommendedName>
</protein>
<gene>
    <name evidence="9" type="ORF">VOLCADRAFT_61333</name>
</gene>
<dbReference type="RefSeq" id="XP_002951415.1">
    <property type="nucleotide sequence ID" value="XM_002951369.1"/>
</dbReference>
<dbReference type="InParanoid" id="D8TY64"/>
<evidence type="ECO:0000313" key="9">
    <source>
        <dbReference type="EMBL" id="EFJ47591.1"/>
    </source>
</evidence>
<dbReference type="SMART" id="SM00490">
    <property type="entry name" value="HELICc"/>
    <property type="match status" value="1"/>
</dbReference>
<dbReference type="OrthoDB" id="3370at2759"/>
<dbReference type="GO" id="GO:0005524">
    <property type="term" value="F:ATP binding"/>
    <property type="evidence" value="ECO:0007669"/>
    <property type="project" value="UniProtKB-UniRule"/>
</dbReference>
<dbReference type="CDD" id="cd18787">
    <property type="entry name" value="SF2_C_DEAD"/>
    <property type="match status" value="1"/>
</dbReference>
<dbReference type="GeneID" id="9615479"/>
<dbReference type="PANTHER" id="PTHR24031">
    <property type="entry name" value="RNA HELICASE"/>
    <property type="match status" value="1"/>
</dbReference>
<dbReference type="eggNOG" id="KOG0350">
    <property type="taxonomic scope" value="Eukaryota"/>
</dbReference>
<feature type="compositionally biased region" description="Basic and acidic residues" evidence="6">
    <location>
        <begin position="635"/>
        <end position="644"/>
    </location>
</feature>
<dbReference type="SMART" id="SM00487">
    <property type="entry name" value="DEXDc"/>
    <property type="match status" value="1"/>
</dbReference>
<comment type="similarity">
    <text evidence="5">Belongs to the DEAD box helicase family.</text>
</comment>
<keyword evidence="2 5" id="KW-0378">Hydrolase</keyword>
<feature type="compositionally biased region" description="Low complexity" evidence="6">
    <location>
        <begin position="529"/>
        <end position="548"/>
    </location>
</feature>
<dbReference type="InterPro" id="IPR011545">
    <property type="entry name" value="DEAD/DEAH_box_helicase_dom"/>
</dbReference>
<feature type="domain" description="Helicase C-terminal" evidence="8">
    <location>
        <begin position="357"/>
        <end position="505"/>
    </location>
</feature>
<proteinExistence type="inferred from homology"/>